<organism evidence="2 3">
    <name type="scientific">Terfezia boudieri ATCC MYA-4762</name>
    <dbReference type="NCBI Taxonomy" id="1051890"/>
    <lineage>
        <taxon>Eukaryota</taxon>
        <taxon>Fungi</taxon>
        <taxon>Dikarya</taxon>
        <taxon>Ascomycota</taxon>
        <taxon>Pezizomycotina</taxon>
        <taxon>Pezizomycetes</taxon>
        <taxon>Pezizales</taxon>
        <taxon>Pezizaceae</taxon>
        <taxon>Terfezia</taxon>
    </lineage>
</organism>
<dbReference type="EMBL" id="ML121549">
    <property type="protein sequence ID" value="RPB22958.1"/>
    <property type="molecule type" value="Genomic_DNA"/>
</dbReference>
<dbReference type="Proteomes" id="UP000267821">
    <property type="component" value="Unassembled WGS sequence"/>
</dbReference>
<evidence type="ECO:0000313" key="3">
    <source>
        <dbReference type="Proteomes" id="UP000267821"/>
    </source>
</evidence>
<dbReference type="OrthoDB" id="10468264at2759"/>
<protein>
    <submittedName>
        <fullName evidence="2">Uncharacterized protein</fullName>
    </submittedName>
</protein>
<gene>
    <name evidence="2" type="ORF">L211DRAFT_850365</name>
</gene>
<dbReference type="AlphaFoldDB" id="A0A3N4LMR9"/>
<accession>A0A3N4LMR9</accession>
<reference evidence="2 3" key="1">
    <citation type="journal article" date="2018" name="Nat. Ecol. Evol.">
        <title>Pezizomycetes genomes reveal the molecular basis of ectomycorrhizal truffle lifestyle.</title>
        <authorList>
            <person name="Murat C."/>
            <person name="Payen T."/>
            <person name="Noel B."/>
            <person name="Kuo A."/>
            <person name="Morin E."/>
            <person name="Chen J."/>
            <person name="Kohler A."/>
            <person name="Krizsan K."/>
            <person name="Balestrini R."/>
            <person name="Da Silva C."/>
            <person name="Montanini B."/>
            <person name="Hainaut M."/>
            <person name="Levati E."/>
            <person name="Barry K.W."/>
            <person name="Belfiori B."/>
            <person name="Cichocki N."/>
            <person name="Clum A."/>
            <person name="Dockter R.B."/>
            <person name="Fauchery L."/>
            <person name="Guy J."/>
            <person name="Iotti M."/>
            <person name="Le Tacon F."/>
            <person name="Lindquist E.A."/>
            <person name="Lipzen A."/>
            <person name="Malagnac F."/>
            <person name="Mello A."/>
            <person name="Molinier V."/>
            <person name="Miyauchi S."/>
            <person name="Poulain J."/>
            <person name="Riccioni C."/>
            <person name="Rubini A."/>
            <person name="Sitrit Y."/>
            <person name="Splivallo R."/>
            <person name="Traeger S."/>
            <person name="Wang M."/>
            <person name="Zifcakova L."/>
            <person name="Wipf D."/>
            <person name="Zambonelli A."/>
            <person name="Paolocci F."/>
            <person name="Nowrousian M."/>
            <person name="Ottonello S."/>
            <person name="Baldrian P."/>
            <person name="Spatafora J.W."/>
            <person name="Henrissat B."/>
            <person name="Nagy L.G."/>
            <person name="Aury J.M."/>
            <person name="Wincker P."/>
            <person name="Grigoriev I.V."/>
            <person name="Bonfante P."/>
            <person name="Martin F.M."/>
        </authorList>
    </citation>
    <scope>NUCLEOTIDE SEQUENCE [LARGE SCALE GENOMIC DNA]</scope>
    <source>
        <strain evidence="2 3">ATCC MYA-4762</strain>
    </source>
</reference>
<name>A0A3N4LMR9_9PEZI</name>
<dbReference type="InParanoid" id="A0A3N4LMR9"/>
<feature type="region of interest" description="Disordered" evidence="1">
    <location>
        <begin position="108"/>
        <end position="127"/>
    </location>
</feature>
<feature type="region of interest" description="Disordered" evidence="1">
    <location>
        <begin position="61"/>
        <end position="87"/>
    </location>
</feature>
<keyword evidence="3" id="KW-1185">Reference proteome</keyword>
<sequence>MILPHLFPGWHQVDPFLAFRPSSYPRSYPNVWVLLDHNFAIHGLSTQIELDDGFGPYPFPPSSTSPSLLSTTDFDVQPGTSSSSNSKKRYSIIPVTAIEAARSSVAPTYDSTSKYNSPTYDSSSKRNSTIKLVGQQDPESPGFEAAKLGGRVVQNKVSGNWVVYDYSPKKGLSE</sequence>
<feature type="compositionally biased region" description="Low complexity" evidence="1">
    <location>
        <begin position="64"/>
        <end position="74"/>
    </location>
</feature>
<evidence type="ECO:0000256" key="1">
    <source>
        <dbReference type="SAM" id="MobiDB-lite"/>
    </source>
</evidence>
<proteinExistence type="predicted"/>
<evidence type="ECO:0000313" key="2">
    <source>
        <dbReference type="EMBL" id="RPB22958.1"/>
    </source>
</evidence>